<reference evidence="4" key="1">
    <citation type="submission" date="2017-09" db="EMBL/GenBank/DDBJ databases">
        <title>Depth-based differentiation of microbial function through sediment-hosted aquifers and enrichment of novel symbionts in the deep terrestrial subsurface.</title>
        <authorList>
            <person name="Probst A.J."/>
            <person name="Ladd B."/>
            <person name="Jarett J.K."/>
            <person name="Geller-Mcgrath D.E."/>
            <person name="Sieber C.M.K."/>
            <person name="Emerson J.B."/>
            <person name="Anantharaman K."/>
            <person name="Thomas B.C."/>
            <person name="Malmstrom R."/>
            <person name="Stieglmeier M."/>
            <person name="Klingl A."/>
            <person name="Woyke T."/>
            <person name="Ryan C.M."/>
            <person name="Banfield J.F."/>
        </authorList>
    </citation>
    <scope>NUCLEOTIDE SEQUENCE [LARGE SCALE GENOMIC DNA]</scope>
</reference>
<dbReference type="PANTHER" id="PTHR46517">
    <property type="entry name" value="FRUCTOSE-2,6-BISPHOSPHATASE TIGAR"/>
    <property type="match status" value="1"/>
</dbReference>
<proteinExistence type="predicted"/>
<protein>
    <submittedName>
        <fullName evidence="3">Isoleucine--tRNA ligase</fullName>
    </submittedName>
</protein>
<name>A0A2J0MLX9_9BACT</name>
<dbReference type="AlphaFoldDB" id="A0A2J0MLX9"/>
<feature type="non-terminal residue" evidence="3">
    <location>
        <position position="127"/>
    </location>
</feature>
<dbReference type="Proteomes" id="UP000229132">
    <property type="component" value="Unassembled WGS sequence"/>
</dbReference>
<dbReference type="Gene3D" id="3.40.50.1240">
    <property type="entry name" value="Phosphoglycerate mutase-like"/>
    <property type="match status" value="1"/>
</dbReference>
<sequence>MNEKEIIISTLPEKTECPLTERGKYEIINAIKFFKKEKIKIDLIFSSDLLRTTQTAEMIARVLDIETINFDKRLRDIQAGIYDGKSAGEYHSFWKKIDDRFVKRSDGGENYNDVKIRMYEFLKEIDG</sequence>
<organism evidence="3 4">
    <name type="scientific">Candidatus Nomurabacteria bacterium CG_4_10_14_0_2_um_filter_33_9</name>
    <dbReference type="NCBI Taxonomy" id="1974728"/>
    <lineage>
        <taxon>Bacteria</taxon>
        <taxon>Candidatus Nomuraibacteriota</taxon>
    </lineage>
</organism>
<dbReference type="PANTHER" id="PTHR46517:SF1">
    <property type="entry name" value="FRUCTOSE-2,6-BISPHOSPHATASE TIGAR"/>
    <property type="match status" value="1"/>
</dbReference>
<dbReference type="GO" id="GO:0045820">
    <property type="term" value="P:negative regulation of glycolytic process"/>
    <property type="evidence" value="ECO:0007669"/>
    <property type="project" value="TreeGrafter"/>
</dbReference>
<dbReference type="CDD" id="cd07067">
    <property type="entry name" value="HP_PGM_like"/>
    <property type="match status" value="1"/>
</dbReference>
<dbReference type="GO" id="GO:0043456">
    <property type="term" value="P:regulation of pentose-phosphate shunt"/>
    <property type="evidence" value="ECO:0007669"/>
    <property type="project" value="TreeGrafter"/>
</dbReference>
<dbReference type="InterPro" id="IPR029033">
    <property type="entry name" value="His_PPase_superfam"/>
</dbReference>
<dbReference type="InterPro" id="IPR013078">
    <property type="entry name" value="His_Pase_superF_clade-1"/>
</dbReference>
<dbReference type="PIRSF" id="PIRSF000709">
    <property type="entry name" value="6PFK_2-Ptase"/>
    <property type="match status" value="1"/>
</dbReference>
<evidence type="ECO:0000313" key="3">
    <source>
        <dbReference type="EMBL" id="PIZ86214.1"/>
    </source>
</evidence>
<dbReference type="InterPro" id="IPR051695">
    <property type="entry name" value="Phosphoglycerate_Mutase"/>
</dbReference>
<feature type="binding site" evidence="2">
    <location>
        <position position="51"/>
    </location>
    <ligand>
        <name>substrate</name>
    </ligand>
</feature>
<dbReference type="Pfam" id="PF00300">
    <property type="entry name" value="His_Phos_1"/>
    <property type="match status" value="1"/>
</dbReference>
<keyword evidence="1" id="KW-0378">Hydrolase</keyword>
<dbReference type="GO" id="GO:0005829">
    <property type="term" value="C:cytosol"/>
    <property type="evidence" value="ECO:0007669"/>
    <property type="project" value="TreeGrafter"/>
</dbReference>
<accession>A0A2J0MLX9</accession>
<gene>
    <name evidence="3" type="ORF">COX94_00845</name>
</gene>
<keyword evidence="3" id="KW-0436">Ligase</keyword>
<comment type="caution">
    <text evidence="3">The sequence shown here is derived from an EMBL/GenBank/DDBJ whole genome shotgun (WGS) entry which is preliminary data.</text>
</comment>
<dbReference type="GO" id="GO:0004331">
    <property type="term" value="F:fructose-2,6-bisphosphate 2-phosphatase activity"/>
    <property type="evidence" value="ECO:0007669"/>
    <property type="project" value="TreeGrafter"/>
</dbReference>
<dbReference type="SUPFAM" id="SSF53254">
    <property type="entry name" value="Phosphoglycerate mutase-like"/>
    <property type="match status" value="1"/>
</dbReference>
<dbReference type="EMBL" id="PFOX01000016">
    <property type="protein sequence ID" value="PIZ86214.1"/>
    <property type="molecule type" value="Genomic_DNA"/>
</dbReference>
<dbReference type="GO" id="GO:0016874">
    <property type="term" value="F:ligase activity"/>
    <property type="evidence" value="ECO:0007669"/>
    <property type="project" value="UniProtKB-KW"/>
</dbReference>
<evidence type="ECO:0000256" key="2">
    <source>
        <dbReference type="PIRSR" id="PIRSR613078-2"/>
    </source>
</evidence>
<evidence type="ECO:0000313" key="4">
    <source>
        <dbReference type="Proteomes" id="UP000229132"/>
    </source>
</evidence>
<evidence type="ECO:0000256" key="1">
    <source>
        <dbReference type="ARBA" id="ARBA00022801"/>
    </source>
</evidence>